<comment type="similarity">
    <text evidence="2">Belongs to the 'phage' integrase family.</text>
</comment>
<feature type="domain" description="Core-binding (CB)" evidence="8">
    <location>
        <begin position="70"/>
        <end position="153"/>
    </location>
</feature>
<dbReference type="CDD" id="cd01189">
    <property type="entry name" value="INT_ICEBs1_C_like"/>
    <property type="match status" value="1"/>
</dbReference>
<organism evidence="9 11">
    <name type="scientific">Clostridium ljungdahlii (strain ATCC 55383 / DSM 13528 / PETC)</name>
    <dbReference type="NCBI Taxonomy" id="748727"/>
    <lineage>
        <taxon>Bacteria</taxon>
        <taxon>Bacillati</taxon>
        <taxon>Bacillota</taxon>
        <taxon>Clostridia</taxon>
        <taxon>Eubacteriales</taxon>
        <taxon>Clostridiaceae</taxon>
        <taxon>Clostridium</taxon>
    </lineage>
</organism>
<keyword evidence="3" id="KW-0229">DNA integration</keyword>
<evidence type="ECO:0000256" key="6">
    <source>
        <dbReference type="PROSITE-ProRule" id="PRU01248"/>
    </source>
</evidence>
<dbReference type="Proteomes" id="UP000001656">
    <property type="component" value="Chromosome"/>
</dbReference>
<proteinExistence type="inferred from homology"/>
<dbReference type="Pfam" id="PF00589">
    <property type="entry name" value="Phage_integrase"/>
    <property type="match status" value="1"/>
</dbReference>
<dbReference type="Gene3D" id="1.10.443.10">
    <property type="entry name" value="Intergrase catalytic core"/>
    <property type="match status" value="1"/>
</dbReference>
<dbReference type="InterPro" id="IPR004107">
    <property type="entry name" value="Integrase_SAM-like_N"/>
</dbReference>
<keyword evidence="5" id="KW-0233">DNA recombination</keyword>
<dbReference type="PROSITE" id="PS51900">
    <property type="entry name" value="CB"/>
    <property type="match status" value="1"/>
</dbReference>
<dbReference type="PANTHER" id="PTHR30349">
    <property type="entry name" value="PHAGE INTEGRASE-RELATED"/>
    <property type="match status" value="1"/>
</dbReference>
<evidence type="ECO:0000256" key="4">
    <source>
        <dbReference type="ARBA" id="ARBA00023125"/>
    </source>
</evidence>
<dbReference type="KEGG" id="clj:CLJU_c36680"/>
<evidence type="ECO:0000256" key="2">
    <source>
        <dbReference type="ARBA" id="ARBA00008857"/>
    </source>
</evidence>
<dbReference type="Gene3D" id="1.10.150.130">
    <property type="match status" value="1"/>
</dbReference>
<dbReference type="RefSeq" id="WP_013240292.1">
    <property type="nucleotide sequence ID" value="NC_014328.1"/>
</dbReference>
<dbReference type="PATRIC" id="fig|748727.19.peg.21"/>
<reference evidence="9 11" key="2">
    <citation type="journal article" date="2010" name="Proc. Natl. Acad. Sci. U.S.A.">
        <title>Clostridium ljungdahlii represents a microbial production platform based on syngas.</title>
        <authorList>
            <person name="Kopke M."/>
            <person name="Held C."/>
            <person name="Hujer S."/>
            <person name="Liesegang H."/>
            <person name="Wiezer A."/>
            <person name="Wollherr A."/>
            <person name="Ehrenreich A."/>
            <person name="Liebl W."/>
            <person name="Gottschalk G."/>
            <person name="Durre P."/>
        </authorList>
    </citation>
    <scope>NUCLEOTIDE SEQUENCE [LARGE SCALE GENOMIC DNA]</scope>
    <source>
        <strain evidence="11">ATCC 55383 / DSM 13528 / PETC</strain>
        <strain evidence="9">DSM 13528</strain>
    </source>
</reference>
<feature type="domain" description="Tyr recombinase" evidence="7">
    <location>
        <begin position="174"/>
        <end position="376"/>
    </location>
</feature>
<dbReference type="EMBL" id="LITS01000001">
    <property type="protein sequence ID" value="OAA89415.1"/>
    <property type="molecule type" value="Genomic_DNA"/>
</dbReference>
<dbReference type="InterPro" id="IPR011010">
    <property type="entry name" value="DNA_brk_join_enz"/>
</dbReference>
<dbReference type="InterPro" id="IPR010998">
    <property type="entry name" value="Integrase_recombinase_N"/>
</dbReference>
<name>D8GTB0_CLOLD</name>
<dbReference type="InterPro" id="IPR050090">
    <property type="entry name" value="Tyrosine_recombinase_XerCD"/>
</dbReference>
<evidence type="ECO:0000313" key="10">
    <source>
        <dbReference type="EMBL" id="OAA89415.1"/>
    </source>
</evidence>
<dbReference type="GO" id="GO:0015074">
    <property type="term" value="P:DNA integration"/>
    <property type="evidence" value="ECO:0007669"/>
    <property type="project" value="UniProtKB-KW"/>
</dbReference>
<dbReference type="GO" id="GO:0003677">
    <property type="term" value="F:DNA binding"/>
    <property type="evidence" value="ECO:0007669"/>
    <property type="project" value="UniProtKB-UniRule"/>
</dbReference>
<evidence type="ECO:0000313" key="12">
    <source>
        <dbReference type="Proteomes" id="UP000077020"/>
    </source>
</evidence>
<dbReference type="GO" id="GO:0006310">
    <property type="term" value="P:DNA recombination"/>
    <property type="evidence" value="ECO:0007669"/>
    <property type="project" value="UniProtKB-KW"/>
</dbReference>
<dbReference type="SUPFAM" id="SSF56349">
    <property type="entry name" value="DNA breaking-rejoining enzymes"/>
    <property type="match status" value="1"/>
</dbReference>
<reference evidence="10 12" key="3">
    <citation type="journal article" date="2016" name="Biotechnol. Bioeng.">
        <title>Traits of selected Clostridium strains for syngas fermentation to ethanol.</title>
        <authorList>
            <person name="Martin M.E."/>
            <person name="Richter H."/>
            <person name="Saha S."/>
            <person name="Angenent L.T."/>
        </authorList>
    </citation>
    <scope>NUCLEOTIDE SEQUENCE [LARGE SCALE GENOMIC DNA]</scope>
    <source>
        <strain evidence="10 12">PETC</strain>
    </source>
</reference>
<dbReference type="EMBL" id="CP001666">
    <property type="protein sequence ID" value="ADK16709.1"/>
    <property type="molecule type" value="Genomic_DNA"/>
</dbReference>
<accession>D8GTB0</accession>
<dbReference type="OrthoDB" id="9785687at2"/>
<evidence type="ECO:0000256" key="1">
    <source>
        <dbReference type="ARBA" id="ARBA00003283"/>
    </source>
</evidence>
<dbReference type="AlphaFoldDB" id="D8GTB0"/>
<dbReference type="PROSITE" id="PS51898">
    <property type="entry name" value="TYR_RECOMBINASE"/>
    <property type="match status" value="1"/>
</dbReference>
<dbReference type="eggNOG" id="COG0582">
    <property type="taxonomic scope" value="Bacteria"/>
</dbReference>
<evidence type="ECO:0000259" key="8">
    <source>
        <dbReference type="PROSITE" id="PS51900"/>
    </source>
</evidence>
<dbReference type="Pfam" id="PF14659">
    <property type="entry name" value="Phage_int_SAM_3"/>
    <property type="match status" value="1"/>
</dbReference>
<dbReference type="STRING" id="748727.CLJU_c36680"/>
<dbReference type="InterPro" id="IPR002104">
    <property type="entry name" value="Integrase_catalytic"/>
</dbReference>
<dbReference type="PANTHER" id="PTHR30349:SF64">
    <property type="entry name" value="PROPHAGE INTEGRASE INTD-RELATED"/>
    <property type="match status" value="1"/>
</dbReference>
<evidence type="ECO:0000256" key="5">
    <source>
        <dbReference type="ARBA" id="ARBA00023172"/>
    </source>
</evidence>
<protein>
    <submittedName>
        <fullName evidence="9">Predicted phage integrase</fullName>
    </submittedName>
    <submittedName>
        <fullName evidence="10">Transposase from transposon Tn916</fullName>
    </submittedName>
</protein>
<keyword evidence="12" id="KW-1185">Reference proteome</keyword>
<evidence type="ECO:0000313" key="9">
    <source>
        <dbReference type="EMBL" id="ADK16709.1"/>
    </source>
</evidence>
<keyword evidence="4 6" id="KW-0238">DNA-binding</keyword>
<sequence>MAVSVKERYSKRLKIKTYSYEIDFIDPTTKERIRETDSGFTTKKEARAAGRKKEIELKDKTTLGFKNNKIKFSKFIVDWLNTIKPQLANSTWVRYKIAVDKIMIPALGDKYLDKIKPSDINAMYLHCTNDLGNSTTTIRQYHWILSKAFKNALRWKIIDYDIMTTIDPPKKAKRELTVYNKDQLFLLLDRIKNLTCYMPVLLSSTTGMRLGELCGLRWKDVNLKDKEIYITRQLQKVDGELQLLELKTPTSKRKIPLLDYTIKGLEDLKQIQEYNKSKNENYDKRSFVICKEDGSPYEPNYVSKNYTRVMKQYNVCKKLNIPYIRFHDLRHTYATMLLVANTNPKVVSELMGHSTVSMTLNTYSHVLPSLKENAINKLENLLFPGDENPQK</sequence>
<dbReference type="InterPro" id="IPR013762">
    <property type="entry name" value="Integrase-like_cat_sf"/>
</dbReference>
<evidence type="ECO:0000256" key="3">
    <source>
        <dbReference type="ARBA" id="ARBA00022908"/>
    </source>
</evidence>
<dbReference type="Proteomes" id="UP000077020">
    <property type="component" value="Unassembled WGS sequence"/>
</dbReference>
<comment type="function">
    <text evidence="1">Site-specific tyrosine recombinase, which acts by catalyzing the cutting and rejoining of the recombining DNA molecules.</text>
</comment>
<evidence type="ECO:0000313" key="11">
    <source>
        <dbReference type="Proteomes" id="UP000001656"/>
    </source>
</evidence>
<evidence type="ECO:0000259" key="7">
    <source>
        <dbReference type="PROSITE" id="PS51898"/>
    </source>
</evidence>
<dbReference type="InterPro" id="IPR044068">
    <property type="entry name" value="CB"/>
</dbReference>
<gene>
    <name evidence="9" type="ordered locus">CLJU_c36680</name>
    <name evidence="10" type="ORF">WX45_01247</name>
</gene>
<reference evidence="9" key="1">
    <citation type="submission" date="2009-07" db="EMBL/GenBank/DDBJ databases">
        <authorList>
            <person name="Koepke M."/>
            <person name="Hujer S."/>
            <person name="Held C."/>
            <person name="Wiezer A."/>
            <person name="Liesegang H."/>
            <person name="Ehrenreich A."/>
            <person name="Gottschalk G."/>
            <person name="Duerre P."/>
        </authorList>
    </citation>
    <scope>NUCLEOTIDE SEQUENCE</scope>
    <source>
        <strain evidence="9">DSM 13528</strain>
    </source>
</reference>
<dbReference type="HOGENOM" id="CLU_027562_17_1_9"/>